<accession>A0A5C1Q9W2</accession>
<dbReference type="Proteomes" id="UP000323824">
    <property type="component" value="Chromosome"/>
</dbReference>
<protein>
    <submittedName>
        <fullName evidence="1">Uncharacterized protein</fullName>
    </submittedName>
</protein>
<reference evidence="1 2" key="1">
    <citation type="submission" date="2019-02" db="EMBL/GenBank/DDBJ databases">
        <authorList>
            <person name="Fomenkov A."/>
            <person name="Dubinina G."/>
            <person name="Grabovich M."/>
            <person name="Vincze T."/>
            <person name="Roberts R.J."/>
        </authorList>
    </citation>
    <scope>NUCLEOTIDE SEQUENCE [LARGE SCALE GENOMIC DNA]</scope>
    <source>
        <strain evidence="1 2">P</strain>
    </source>
</reference>
<organism evidence="1 2">
    <name type="scientific">Thiospirochaeta perfilievii</name>
    <dbReference type="NCBI Taxonomy" id="252967"/>
    <lineage>
        <taxon>Bacteria</taxon>
        <taxon>Pseudomonadati</taxon>
        <taxon>Spirochaetota</taxon>
        <taxon>Spirochaetia</taxon>
        <taxon>Spirochaetales</taxon>
        <taxon>Spirochaetaceae</taxon>
        <taxon>Thiospirochaeta</taxon>
    </lineage>
</organism>
<dbReference type="EMBL" id="CP035807">
    <property type="protein sequence ID" value="QEN03586.1"/>
    <property type="molecule type" value="Genomic_DNA"/>
</dbReference>
<dbReference type="RefSeq" id="WP_149566844.1">
    <property type="nucleotide sequence ID" value="NZ_CP035807.1"/>
</dbReference>
<evidence type="ECO:0000313" key="2">
    <source>
        <dbReference type="Proteomes" id="UP000323824"/>
    </source>
</evidence>
<sequence length="306" mass="35128">MIKRILLIFTLIITSSILLYSDEYTDEQLDLSIEEFSKKNYNEALRIIDEVLIVEPENEIALMYKKTIEDVIQIDQTKAEQESIKKSLESEDLLTDKKEVIILDSKQDSIRKSQNIITNSIYVGKDSSDDLVVENRTTILFGIPVLEFKLKSKSFDYNLINIDLGQLPIEDLVDLGNYHSDLSLGYRYKPFSNIIDNGGYFDLKLGVSNFSYDSEDIIPYIGFDTETYFLAVKNNNFIFNNLWFGGSAYIYLFDGEFNNNYFIESKLGINIGFGKLGLFYNLTHIESISNNEFDSDIFGIILGLSF</sequence>
<keyword evidence="2" id="KW-1185">Reference proteome</keyword>
<evidence type="ECO:0000313" key="1">
    <source>
        <dbReference type="EMBL" id="QEN03586.1"/>
    </source>
</evidence>
<dbReference type="AlphaFoldDB" id="A0A5C1Q9W2"/>
<name>A0A5C1Q9W2_9SPIO</name>
<reference evidence="1 2" key="2">
    <citation type="submission" date="2019-09" db="EMBL/GenBank/DDBJ databases">
        <title>Complete Genome Sequence and Methylome Analysis of free living Spirochaetas.</title>
        <authorList>
            <person name="Leshcheva N."/>
            <person name="Mikheeva N."/>
        </authorList>
    </citation>
    <scope>NUCLEOTIDE SEQUENCE [LARGE SCALE GENOMIC DNA]</scope>
    <source>
        <strain evidence="1 2">P</strain>
    </source>
</reference>
<gene>
    <name evidence="1" type="ORF">EW093_02350</name>
</gene>
<proteinExistence type="predicted"/>
<dbReference type="KEGG" id="sper:EW093_02350"/>